<evidence type="ECO:0000313" key="3">
    <source>
        <dbReference type="WBParaSite" id="SVE_0213200.1"/>
    </source>
</evidence>
<sequence length="106" mass="11206">MASHLNAEKALDSTPFSLLESNKNGEVNTLNRANDLLGDGQKKPAQKKSHGKKKSGCKDKTKNGNPGTKESATEDGSQTTPATGGMNPMRQTQLTLFPPKPISAGK</sequence>
<dbReference type="Proteomes" id="UP000035680">
    <property type="component" value="Unassembled WGS sequence"/>
</dbReference>
<evidence type="ECO:0000313" key="2">
    <source>
        <dbReference type="Proteomes" id="UP000035680"/>
    </source>
</evidence>
<feature type="compositionally biased region" description="Polar residues" evidence="1">
    <location>
        <begin position="14"/>
        <end position="32"/>
    </location>
</feature>
<organism evidence="2 3">
    <name type="scientific">Strongyloides venezuelensis</name>
    <name type="common">Threadworm</name>
    <dbReference type="NCBI Taxonomy" id="75913"/>
    <lineage>
        <taxon>Eukaryota</taxon>
        <taxon>Metazoa</taxon>
        <taxon>Ecdysozoa</taxon>
        <taxon>Nematoda</taxon>
        <taxon>Chromadorea</taxon>
        <taxon>Rhabditida</taxon>
        <taxon>Tylenchina</taxon>
        <taxon>Panagrolaimomorpha</taxon>
        <taxon>Strongyloidoidea</taxon>
        <taxon>Strongyloididae</taxon>
        <taxon>Strongyloides</taxon>
    </lineage>
</organism>
<dbReference type="WBParaSite" id="SVE_0213200.1">
    <property type="protein sequence ID" value="SVE_0213200.1"/>
    <property type="gene ID" value="SVE_0213200"/>
</dbReference>
<reference evidence="2" key="1">
    <citation type="submission" date="2014-07" db="EMBL/GenBank/DDBJ databases">
        <authorList>
            <person name="Martin A.A"/>
            <person name="De Silva N."/>
        </authorList>
    </citation>
    <scope>NUCLEOTIDE SEQUENCE</scope>
</reference>
<name>A0A0K0F020_STRVS</name>
<feature type="region of interest" description="Disordered" evidence="1">
    <location>
        <begin position="1"/>
        <end position="106"/>
    </location>
</feature>
<feature type="compositionally biased region" description="Polar residues" evidence="1">
    <location>
        <begin position="63"/>
        <end position="82"/>
    </location>
</feature>
<proteinExistence type="predicted"/>
<accession>A0A0K0F020</accession>
<keyword evidence="2" id="KW-1185">Reference proteome</keyword>
<reference evidence="3" key="2">
    <citation type="submission" date="2015-08" db="UniProtKB">
        <authorList>
            <consortium name="WormBaseParasite"/>
        </authorList>
    </citation>
    <scope>IDENTIFICATION</scope>
</reference>
<protein>
    <submittedName>
        <fullName evidence="3">Ovule protein</fullName>
    </submittedName>
</protein>
<feature type="compositionally biased region" description="Basic residues" evidence="1">
    <location>
        <begin position="44"/>
        <end position="55"/>
    </location>
</feature>
<feature type="compositionally biased region" description="Basic and acidic residues" evidence="1">
    <location>
        <begin position="1"/>
        <end position="11"/>
    </location>
</feature>
<evidence type="ECO:0000256" key="1">
    <source>
        <dbReference type="SAM" id="MobiDB-lite"/>
    </source>
</evidence>
<dbReference type="AlphaFoldDB" id="A0A0K0F020"/>